<gene>
    <name evidence="2" type="ORF">FAB82_09080</name>
</gene>
<evidence type="ECO:0000313" key="3">
    <source>
        <dbReference type="Proteomes" id="UP000308760"/>
    </source>
</evidence>
<reference evidence="2 3" key="2">
    <citation type="submission" date="2019-05" db="EMBL/GenBank/DDBJ databases">
        <title>Glycomyces buryatensis sp. nov.</title>
        <authorList>
            <person name="Nikitina E."/>
        </authorList>
    </citation>
    <scope>NUCLEOTIDE SEQUENCE [LARGE SCALE GENOMIC DNA]</scope>
    <source>
        <strain evidence="2 3">18</strain>
    </source>
</reference>
<comment type="caution">
    <text evidence="2">The sequence shown here is derived from an EMBL/GenBank/DDBJ whole genome shotgun (WGS) entry which is preliminary data.</text>
</comment>
<dbReference type="EMBL" id="STGY01000037">
    <property type="protein sequence ID" value="THV41863.1"/>
    <property type="molecule type" value="Genomic_DNA"/>
</dbReference>
<organism evidence="2 3">
    <name type="scientific">Glycomyces buryatensis</name>
    <dbReference type="NCBI Taxonomy" id="2570927"/>
    <lineage>
        <taxon>Bacteria</taxon>
        <taxon>Bacillati</taxon>
        <taxon>Actinomycetota</taxon>
        <taxon>Actinomycetes</taxon>
        <taxon>Glycomycetales</taxon>
        <taxon>Glycomycetaceae</taxon>
        <taxon>Glycomyces</taxon>
    </lineage>
</organism>
<dbReference type="RefSeq" id="WP_136534226.1">
    <property type="nucleotide sequence ID" value="NZ_STGY01000037.1"/>
</dbReference>
<reference evidence="3" key="1">
    <citation type="submission" date="2019-04" db="EMBL/GenBank/DDBJ databases">
        <title>Nocardioides xinjiangensis sp. nov.</title>
        <authorList>
            <person name="Liu S."/>
        </authorList>
    </citation>
    <scope>NUCLEOTIDE SEQUENCE [LARGE SCALE GENOMIC DNA]</scope>
    <source>
        <strain evidence="3">18</strain>
    </source>
</reference>
<accession>A0A4S8QBF2</accession>
<name>A0A4S8QBF2_9ACTN</name>
<dbReference type="InterPro" id="IPR011990">
    <property type="entry name" value="TPR-like_helical_dom_sf"/>
</dbReference>
<dbReference type="PANTHER" id="PTHR19959">
    <property type="entry name" value="KINESIN LIGHT CHAIN"/>
    <property type="match status" value="1"/>
</dbReference>
<dbReference type="Pfam" id="PF13374">
    <property type="entry name" value="TPR_10"/>
    <property type="match status" value="2"/>
</dbReference>
<dbReference type="SUPFAM" id="SSF48452">
    <property type="entry name" value="TPR-like"/>
    <property type="match status" value="4"/>
</dbReference>
<dbReference type="Proteomes" id="UP000308760">
    <property type="component" value="Unassembled WGS sequence"/>
</dbReference>
<dbReference type="PANTHER" id="PTHR19959:SF119">
    <property type="entry name" value="FUNGAL LIPASE-LIKE DOMAIN-CONTAINING PROTEIN"/>
    <property type="match status" value="1"/>
</dbReference>
<dbReference type="Gene3D" id="1.25.40.10">
    <property type="entry name" value="Tetratricopeptide repeat domain"/>
    <property type="match status" value="5"/>
</dbReference>
<sequence length="1283" mass="142170">MAPPEIPDAPRPAEPVGPEQLASELDLLIADAVWAFTSRQDDTVAGELAALLDLHKDDLDVARAARALLWPHPDEYDSFDEEEANWPTGMVDLAAAVFTASAAAAGAEGDPLGQADSLERLYFLQANFGRHEAATCIAEREAALAGRMAAEDSGVWIPRLSDAFWRAAKSTESSSEPAAAIAHSEQAMRVDEHRSREWAPKQRLGCLDEAYRRHTDLLARAEDFDAALYQSQLRLNLYEWPGGVHYNALTHAAALDQYARVLTDARGGNERAALPVQQRAVDIGLKAANDKERNVNHVFRSSMRRVKKYRTSLEKHGYHVEAVAECEREVEIAHRLSAVHQRNSTLPASTIHKIASWMRDIGRYDDAVAWAERAVQAWASLPPAESPLKGEQNALRLVQQCLDAVGRKSEAAHCVKRRALAALRTATASSELGLQSAKALCTATVDLDRLENQRDALKYCDMEILLREELSAAGHPDDDGLANALNNRGLFLNDLDRTSESPADFERAIDLYESLREATSGDEPVPHTANLSDVHYNLGHALIKLYDPQAAEAHTRRTVALEEERAAAAPDDPNPKLARALDLLGAAQDDLHDFDAAIESRRRSIAIYEQAGKTVDAAKVRGNLAAVQLNGGRLRQGVATAASVAAEYERLYAEDPDGIRSSLARTYGNLAPFRRHLNQFEQGVQDARRALELWTEEHEHSAHGCLDKVASAHRKLSDALAAAGKKTEALDHTRRCVELGEQLLASDRSLHLENAQLALDSHARALADAGLPEEALAVSRRATSLAEELTALHPATFRDNLEICLNNLGNFLAECEQHREAFEVTRRCVRIREEMEAAEPGLHRRDLATSLSNLARRHWYVEGYEAALETSLRATALAEELCAEDREMHLDVLAKSTTAQVTYLDQLERYEEALELSHRAVALQEERVANQEVGALGDQGDALARRIEQLFNLARGDEAVPDCERLLKERGELGRPELIAYPEGLLSRALCKRGYKLQEDGQRLEAAEAIERAVALARSAAERDPEHWREQLRGTLSDLSWILWQVGRRAECLQISEESLRLAEEIHTPDNHFGLASSLDSYAFELGEAARLEEALELSRRAVPMWENRLALQDSATRRFDLGWCLRHVARWSAERDNAAPEYLPQSTRAVELLRSAADDDDWYRGQLAECLIDHAKRLDDAGQDSEATRFGAESIAMLRDLTETNRPLHLEYLAKALREHAPRLAAAGHEAAARDAAAESLRHLRELHAGLQDAFGDDLDLSLETAIRLDAIENPDRETEGV</sequence>
<proteinExistence type="predicted"/>
<dbReference type="OrthoDB" id="4491059at2"/>
<protein>
    <submittedName>
        <fullName evidence="2">Tetratricopeptide repeat protein</fullName>
    </submittedName>
</protein>
<keyword evidence="3" id="KW-1185">Reference proteome</keyword>
<dbReference type="SMART" id="SM00028">
    <property type="entry name" value="TPR"/>
    <property type="match status" value="8"/>
</dbReference>
<feature type="region of interest" description="Disordered" evidence="1">
    <location>
        <begin position="175"/>
        <end position="194"/>
    </location>
</feature>
<evidence type="ECO:0000256" key="1">
    <source>
        <dbReference type="SAM" id="MobiDB-lite"/>
    </source>
</evidence>
<dbReference type="InterPro" id="IPR019734">
    <property type="entry name" value="TPR_rpt"/>
</dbReference>
<evidence type="ECO:0000313" key="2">
    <source>
        <dbReference type="EMBL" id="THV41863.1"/>
    </source>
</evidence>